<feature type="transmembrane region" description="Helical" evidence="1">
    <location>
        <begin position="6"/>
        <end position="25"/>
    </location>
</feature>
<keyword evidence="1" id="KW-0472">Membrane</keyword>
<dbReference type="RefSeq" id="WP_386432994.1">
    <property type="nucleotide sequence ID" value="NZ_JBHSBB010000014.1"/>
</dbReference>
<proteinExistence type="predicted"/>
<dbReference type="Pfam" id="PF13424">
    <property type="entry name" value="TPR_12"/>
    <property type="match status" value="1"/>
</dbReference>
<evidence type="ECO:0000313" key="3">
    <source>
        <dbReference type="Proteomes" id="UP001595765"/>
    </source>
</evidence>
<dbReference type="SUPFAM" id="SSF52540">
    <property type="entry name" value="P-loop containing nucleoside triphosphate hydrolases"/>
    <property type="match status" value="1"/>
</dbReference>
<protein>
    <submittedName>
        <fullName evidence="2">Tetratricopeptide repeat protein</fullName>
    </submittedName>
</protein>
<reference evidence="3" key="1">
    <citation type="journal article" date="2019" name="Int. J. Syst. Evol. Microbiol.">
        <title>The Global Catalogue of Microorganisms (GCM) 10K type strain sequencing project: providing services to taxonomists for standard genome sequencing and annotation.</title>
        <authorList>
            <consortium name="The Broad Institute Genomics Platform"/>
            <consortium name="The Broad Institute Genome Sequencing Center for Infectious Disease"/>
            <person name="Wu L."/>
            <person name="Ma J."/>
        </authorList>
    </citation>
    <scope>NUCLEOTIDE SEQUENCE [LARGE SCALE GENOMIC DNA]</scope>
    <source>
        <strain evidence="3">CGMCC 4.7237</strain>
    </source>
</reference>
<dbReference type="Proteomes" id="UP001595765">
    <property type="component" value="Unassembled WGS sequence"/>
</dbReference>
<feature type="transmembrane region" description="Helical" evidence="1">
    <location>
        <begin position="37"/>
        <end position="57"/>
    </location>
</feature>
<organism evidence="2 3">
    <name type="scientific">Streptomyces polygonati</name>
    <dbReference type="NCBI Taxonomy" id="1617087"/>
    <lineage>
        <taxon>Bacteria</taxon>
        <taxon>Bacillati</taxon>
        <taxon>Actinomycetota</taxon>
        <taxon>Actinomycetes</taxon>
        <taxon>Kitasatosporales</taxon>
        <taxon>Streptomycetaceae</taxon>
        <taxon>Streptomyces</taxon>
    </lineage>
</organism>
<evidence type="ECO:0000256" key="1">
    <source>
        <dbReference type="SAM" id="Phobius"/>
    </source>
</evidence>
<dbReference type="SUPFAM" id="SSF48452">
    <property type="entry name" value="TPR-like"/>
    <property type="match status" value="2"/>
</dbReference>
<accession>A0ABV8HQI7</accession>
<evidence type="ECO:0000313" key="2">
    <source>
        <dbReference type="EMBL" id="MFC4033921.1"/>
    </source>
</evidence>
<dbReference type="InterPro" id="IPR011990">
    <property type="entry name" value="TPR-like_helical_dom_sf"/>
</dbReference>
<dbReference type="PRINTS" id="PR00364">
    <property type="entry name" value="DISEASERSIST"/>
</dbReference>
<feature type="transmembrane region" description="Helical" evidence="1">
    <location>
        <begin position="113"/>
        <end position="132"/>
    </location>
</feature>
<dbReference type="Gene3D" id="1.25.40.10">
    <property type="entry name" value="Tetratricopeptide repeat domain"/>
    <property type="match status" value="2"/>
</dbReference>
<keyword evidence="1" id="KW-1133">Transmembrane helix</keyword>
<dbReference type="EMBL" id="JBHSBB010000014">
    <property type="protein sequence ID" value="MFC4033921.1"/>
    <property type="molecule type" value="Genomic_DNA"/>
</dbReference>
<dbReference type="Pfam" id="PF13374">
    <property type="entry name" value="TPR_10"/>
    <property type="match status" value="3"/>
</dbReference>
<keyword evidence="1" id="KW-0812">Transmembrane</keyword>
<dbReference type="PANTHER" id="PTHR46082:SF6">
    <property type="entry name" value="AAA+ ATPASE DOMAIN-CONTAINING PROTEIN-RELATED"/>
    <property type="match status" value="1"/>
</dbReference>
<name>A0ABV8HQI7_9ACTN</name>
<feature type="transmembrane region" description="Helical" evidence="1">
    <location>
        <begin position="77"/>
        <end position="101"/>
    </location>
</feature>
<dbReference type="PANTHER" id="PTHR46082">
    <property type="entry name" value="ATP/GTP-BINDING PROTEIN-RELATED"/>
    <property type="match status" value="1"/>
</dbReference>
<dbReference type="InterPro" id="IPR027417">
    <property type="entry name" value="P-loop_NTPase"/>
</dbReference>
<gene>
    <name evidence="2" type="ORF">ACFO3J_20900</name>
</gene>
<dbReference type="Gene3D" id="3.40.50.300">
    <property type="entry name" value="P-loop containing nucleotide triphosphate hydrolases"/>
    <property type="match status" value="1"/>
</dbReference>
<comment type="caution">
    <text evidence="2">The sequence shown here is derived from an EMBL/GenBank/DDBJ whole genome shotgun (WGS) entry which is preliminary data.</text>
</comment>
<dbReference type="InterPro" id="IPR053137">
    <property type="entry name" value="NLR-like"/>
</dbReference>
<keyword evidence="3" id="KW-1185">Reference proteome</keyword>
<sequence>MDVAAALESLAGVVTAGVAAWGLRVQARETLARRRGASAGGSGMSVAPPIGAVPAVVRGRGKEMGQLERWLRRPPGAVVVLVGMGGAGKSTVAAALARHAAQTRRIGRRRARVWWIWAADPLSLAAGLVTVARQLGAEPMDLEAITTGAADGPDRFWELLDKAPSGWLLIFDNADSPEVLAGSRPDAGRSTRPAAGPVAAPVSAGAGWVRQSRRGLTVVTSRDTDQETWGWHARVLPLGPLGEADAARVLLDLAPGAGSEAEARALARRLGGQPLALHLAGKYLRSPVARWPTFAAYREALDSDGGLRLLDAPGAPDRSVLTRTWELSLDALAREGVPQARALLRLLSCYAADASIPLDLLDGRRLSRLLPAEPSGGATGQPDLLLELGLRGLERFALVDSRSSGGERAVALHPLVVETNRMHLRAVAAPSTEPAASLVRQVAAGLVIDALSGLRLETPAHWPRYRMFGVHLHALLDSVADHLDEDCLSALLRSTWMTGRALDESGAHEVSERLNRAALAHVPGPDHEIGLCLRHQLAWELATRGEFTGAEVTFAEVAERRGRLLGADHPETLNSRHELAWVAGCQQRWTEAEADYDLVLEDRRRVLGEQHPDTVLTRFERAWAIANQGRYEEAEAELRQVLSDRVRLLGETHDRTVGTRHELAWIAAKQGRLVEAERLYEQVLADRLRALGDEHVSTLTVQHELAWVLSLQGRRKEAATRYARVLDARRRRLGEDHPGTRATALALEQLGHGRTVDARHLV</sequence>